<reference evidence="1" key="1">
    <citation type="submission" date="2019-08" db="EMBL/GenBank/DDBJ databases">
        <authorList>
            <person name="Kucharzyk K."/>
            <person name="Murdoch R.W."/>
            <person name="Higgins S."/>
            <person name="Loffler F."/>
        </authorList>
    </citation>
    <scope>NUCLEOTIDE SEQUENCE</scope>
</reference>
<proteinExistence type="predicted"/>
<accession>A0A644U0M7</accession>
<comment type="caution">
    <text evidence="1">The sequence shown here is derived from an EMBL/GenBank/DDBJ whole genome shotgun (WGS) entry which is preliminary data.</text>
</comment>
<gene>
    <name evidence="1" type="ORF">SDC9_17771</name>
</gene>
<evidence type="ECO:0000313" key="1">
    <source>
        <dbReference type="EMBL" id="MPL71992.1"/>
    </source>
</evidence>
<dbReference type="EMBL" id="VSSQ01000062">
    <property type="protein sequence ID" value="MPL71992.1"/>
    <property type="molecule type" value="Genomic_DNA"/>
</dbReference>
<dbReference type="AlphaFoldDB" id="A0A644U0M7"/>
<organism evidence="1">
    <name type="scientific">bioreactor metagenome</name>
    <dbReference type="NCBI Taxonomy" id="1076179"/>
    <lineage>
        <taxon>unclassified sequences</taxon>
        <taxon>metagenomes</taxon>
        <taxon>ecological metagenomes</taxon>
    </lineage>
</organism>
<protein>
    <submittedName>
        <fullName evidence="1">Uncharacterized protein</fullName>
    </submittedName>
</protein>
<name>A0A644U0M7_9ZZZZ</name>
<sequence length="39" mass="4572">MVLFIKDKAWKHKLKVSVKVFEPFTPVALFLRSLKPSQN</sequence>